<dbReference type="EMBL" id="BMVG01000017">
    <property type="protein sequence ID" value="GHE08559.1"/>
    <property type="molecule type" value="Genomic_DNA"/>
</dbReference>
<protein>
    <submittedName>
        <fullName evidence="1">Uncharacterized protein</fullName>
    </submittedName>
</protein>
<reference evidence="1" key="2">
    <citation type="submission" date="2020-09" db="EMBL/GenBank/DDBJ databases">
        <authorList>
            <person name="Sun Q."/>
            <person name="Ohkuma M."/>
        </authorList>
    </citation>
    <scope>NUCLEOTIDE SEQUENCE</scope>
    <source>
        <strain evidence="1">JCM 4714</strain>
    </source>
</reference>
<dbReference type="RefSeq" id="WP_031167654.1">
    <property type="nucleotide sequence ID" value="NZ_BMVG01000017.1"/>
</dbReference>
<keyword evidence="2" id="KW-1185">Reference proteome</keyword>
<evidence type="ECO:0000313" key="1">
    <source>
        <dbReference type="EMBL" id="GHE08559.1"/>
    </source>
</evidence>
<proteinExistence type="predicted"/>
<accession>A0A918YMK2</accession>
<organism evidence="1 2">
    <name type="scientific">Streptomyces alanosinicus</name>
    <dbReference type="NCBI Taxonomy" id="68171"/>
    <lineage>
        <taxon>Bacteria</taxon>
        <taxon>Bacillati</taxon>
        <taxon>Actinomycetota</taxon>
        <taxon>Actinomycetes</taxon>
        <taxon>Kitasatosporales</taxon>
        <taxon>Streptomycetaceae</taxon>
        <taxon>Streptomyces</taxon>
    </lineage>
</organism>
<reference evidence="1" key="1">
    <citation type="journal article" date="2014" name="Int. J. Syst. Evol. Microbiol.">
        <title>Complete genome sequence of Corynebacterium casei LMG S-19264T (=DSM 44701T), isolated from a smear-ripened cheese.</title>
        <authorList>
            <consortium name="US DOE Joint Genome Institute (JGI-PGF)"/>
            <person name="Walter F."/>
            <person name="Albersmeier A."/>
            <person name="Kalinowski J."/>
            <person name="Ruckert C."/>
        </authorList>
    </citation>
    <scope>NUCLEOTIDE SEQUENCE</scope>
    <source>
        <strain evidence="1">JCM 4714</strain>
    </source>
</reference>
<dbReference type="AlphaFoldDB" id="A0A918YMK2"/>
<comment type="caution">
    <text evidence="1">The sequence shown here is derived from an EMBL/GenBank/DDBJ whole genome shotgun (WGS) entry which is preliminary data.</text>
</comment>
<name>A0A918YMK2_9ACTN</name>
<sequence>MTEFPGRPRVTKGAILAFGLSVPVPTQLIVFPLNPDTLTRRFDLGQATGGKAAPGAGEPTTPVNTPVENLTVTLDLDATDQLEQPSANPVTVVSGLLPVISAIEQLIHPSTVMTALTDQLSKIGLSTIKPATVPWTVFVWGIGRVLPVRVAGLTVTEQAFDARLNPISARADLQLTTLTKNELDQAPSAVKALVTVHAVAREALAAVNTAQSAAHAPSVLPL</sequence>
<dbReference type="Proteomes" id="UP000655443">
    <property type="component" value="Unassembled WGS sequence"/>
</dbReference>
<evidence type="ECO:0000313" key="2">
    <source>
        <dbReference type="Proteomes" id="UP000655443"/>
    </source>
</evidence>
<gene>
    <name evidence="1" type="ORF">GCM10010339_57780</name>
</gene>